<dbReference type="Proteomes" id="UP000568063">
    <property type="component" value="Unassembled WGS sequence"/>
</dbReference>
<evidence type="ECO:0000313" key="3">
    <source>
        <dbReference type="Proteomes" id="UP000568063"/>
    </source>
</evidence>
<dbReference type="EMBL" id="JACDUM010000001">
    <property type="protein sequence ID" value="MBA2859850.1"/>
    <property type="molecule type" value="Genomic_DNA"/>
</dbReference>
<dbReference type="AlphaFoldDB" id="A0A7J9PAU8"/>
<keyword evidence="2" id="KW-0808">Transferase</keyword>
<dbReference type="InterPro" id="IPR029044">
    <property type="entry name" value="Nucleotide-diphossugar_trans"/>
</dbReference>
<name>A0A7J9PAU8_METMI</name>
<dbReference type="GO" id="GO:0016758">
    <property type="term" value="F:hexosyltransferase activity"/>
    <property type="evidence" value="ECO:0007669"/>
    <property type="project" value="UniProtKB-ARBA"/>
</dbReference>
<organism evidence="2 3">
    <name type="scientific">Methanococcus maripaludis</name>
    <name type="common">Methanococcus deltae</name>
    <dbReference type="NCBI Taxonomy" id="39152"/>
    <lineage>
        <taxon>Archaea</taxon>
        <taxon>Methanobacteriati</taxon>
        <taxon>Methanobacteriota</taxon>
        <taxon>Methanomada group</taxon>
        <taxon>Methanococci</taxon>
        <taxon>Methanococcales</taxon>
        <taxon>Methanococcaceae</taxon>
        <taxon>Methanococcus</taxon>
    </lineage>
</organism>
<dbReference type="CDD" id="cd00761">
    <property type="entry name" value="Glyco_tranf_GTA_type"/>
    <property type="match status" value="1"/>
</dbReference>
<comment type="caution">
    <text evidence="2">The sequence shown here is derived from an EMBL/GenBank/DDBJ whole genome shotgun (WGS) entry which is preliminary data.</text>
</comment>
<dbReference type="PANTHER" id="PTHR22916:SF3">
    <property type="entry name" value="UDP-GLCNAC:BETAGAL BETA-1,3-N-ACETYLGLUCOSAMINYLTRANSFERASE-LIKE PROTEIN 1"/>
    <property type="match status" value="1"/>
</dbReference>
<evidence type="ECO:0000313" key="2">
    <source>
        <dbReference type="EMBL" id="MBA2859850.1"/>
    </source>
</evidence>
<sequence>MTVQKNCNPLVSIIIPTYNRPEYLKRAILSCLNQTYNNIEIIVVDDNSTVNHTKTIESFNDKRIKYYKNSVNKGAPYSRNKGFGLSCGEYLTFLDDDDELLSEKIRLQVEKFRSSKVNNLGVVTCDVEYKRTDLNDVKKNRKQGHIYLDLLKRYCVYGTETLLIKREFFEKINGFDERLESNQEYDLCINLSKYCNFDYVSEVLSYKYESIDQISYNFTKKISGTKYLYKKHLNHFKTNNVYIYNMVRFEYLLVKYHIGKFLGMRFYKCLP</sequence>
<evidence type="ECO:0000259" key="1">
    <source>
        <dbReference type="Pfam" id="PF00535"/>
    </source>
</evidence>
<dbReference type="InterPro" id="IPR001173">
    <property type="entry name" value="Glyco_trans_2-like"/>
</dbReference>
<dbReference type="Gene3D" id="3.90.550.10">
    <property type="entry name" value="Spore Coat Polysaccharide Biosynthesis Protein SpsA, Chain A"/>
    <property type="match status" value="1"/>
</dbReference>
<dbReference type="Pfam" id="PF00535">
    <property type="entry name" value="Glycos_transf_2"/>
    <property type="match status" value="1"/>
</dbReference>
<dbReference type="PANTHER" id="PTHR22916">
    <property type="entry name" value="GLYCOSYLTRANSFERASE"/>
    <property type="match status" value="1"/>
</dbReference>
<dbReference type="SUPFAM" id="SSF53448">
    <property type="entry name" value="Nucleotide-diphospho-sugar transferases"/>
    <property type="match status" value="1"/>
</dbReference>
<protein>
    <submittedName>
        <fullName evidence="2">Glycosyltransferase involved in cell wall biosynthesis</fullName>
    </submittedName>
</protein>
<dbReference type="RefSeq" id="WP_181521459.1">
    <property type="nucleotide sequence ID" value="NZ_JACDUM010000001.1"/>
</dbReference>
<proteinExistence type="predicted"/>
<gene>
    <name evidence="2" type="ORF">HNP91_000645</name>
</gene>
<accession>A0A7J9PAU8</accession>
<reference evidence="2 3" key="1">
    <citation type="submission" date="2020-07" db="EMBL/GenBank/DDBJ databases">
        <title>Genomic Encyclopedia of Type Strains, Phase IV (KMG-V): Genome sequencing to study the core and pangenomes of soil and plant-associated prokaryotes.</title>
        <authorList>
            <person name="Whitman W."/>
        </authorList>
    </citation>
    <scope>NUCLEOTIDE SEQUENCE [LARGE SCALE GENOMIC DNA]</scope>
    <source>
        <strain evidence="2 3">C9</strain>
    </source>
</reference>
<feature type="domain" description="Glycosyltransferase 2-like" evidence="1">
    <location>
        <begin position="12"/>
        <end position="128"/>
    </location>
</feature>